<evidence type="ECO:0000313" key="13">
    <source>
        <dbReference type="EMBL" id="QAY72100.1"/>
    </source>
</evidence>
<evidence type="ECO:0000313" key="14">
    <source>
        <dbReference type="Proteomes" id="UP000291259"/>
    </source>
</evidence>
<evidence type="ECO:0000256" key="3">
    <source>
        <dbReference type="ARBA" id="ARBA00007103"/>
    </source>
</evidence>
<proteinExistence type="inferred from homology"/>
<dbReference type="GO" id="GO:0019343">
    <property type="term" value="P:cysteine biosynthetic process via cystathionine"/>
    <property type="evidence" value="ECO:0007669"/>
    <property type="project" value="InterPro"/>
</dbReference>
<dbReference type="GO" id="GO:0004122">
    <property type="term" value="F:cystathionine beta-synthase activity"/>
    <property type="evidence" value="ECO:0007669"/>
    <property type="project" value="UniProtKB-UniRule"/>
</dbReference>
<dbReference type="Gene3D" id="3.40.50.1100">
    <property type="match status" value="2"/>
</dbReference>
<dbReference type="InterPro" id="IPR001216">
    <property type="entry name" value="P-phosphate_BS"/>
</dbReference>
<keyword evidence="7 13" id="KW-0456">Lyase</keyword>
<organism evidence="13 14">
    <name type="scientific">Agromyces protaetiae</name>
    <dbReference type="NCBI Taxonomy" id="2509455"/>
    <lineage>
        <taxon>Bacteria</taxon>
        <taxon>Bacillati</taxon>
        <taxon>Actinomycetota</taxon>
        <taxon>Actinomycetes</taxon>
        <taxon>Micrococcales</taxon>
        <taxon>Microbacteriaceae</taxon>
        <taxon>Agromyces</taxon>
    </lineage>
</organism>
<evidence type="ECO:0000256" key="7">
    <source>
        <dbReference type="ARBA" id="ARBA00023239"/>
    </source>
</evidence>
<gene>
    <name evidence="13" type="ORF">ET445_00885</name>
</gene>
<evidence type="ECO:0000256" key="5">
    <source>
        <dbReference type="ARBA" id="ARBA00022898"/>
    </source>
</evidence>
<dbReference type="NCBIfam" id="TIGR01137">
    <property type="entry name" value="cysta_beta"/>
    <property type="match status" value="1"/>
</dbReference>
<dbReference type="Proteomes" id="UP000291259">
    <property type="component" value="Chromosome"/>
</dbReference>
<dbReference type="Pfam" id="PF00571">
    <property type="entry name" value="CBS"/>
    <property type="match status" value="2"/>
</dbReference>
<dbReference type="CDD" id="cd01561">
    <property type="entry name" value="CBS_like"/>
    <property type="match status" value="1"/>
</dbReference>
<dbReference type="InterPro" id="IPR046342">
    <property type="entry name" value="CBS_dom_sf"/>
</dbReference>
<dbReference type="PANTHER" id="PTHR10314">
    <property type="entry name" value="CYSTATHIONINE BETA-SYNTHASE"/>
    <property type="match status" value="1"/>
</dbReference>
<evidence type="ECO:0000256" key="2">
    <source>
        <dbReference type="ARBA" id="ARBA00005003"/>
    </source>
</evidence>
<keyword evidence="5" id="KW-0663">Pyridoxal phosphate</keyword>
<evidence type="ECO:0000256" key="10">
    <source>
        <dbReference type="NCBIfam" id="TIGR01137"/>
    </source>
</evidence>
<comment type="cofactor">
    <cofactor evidence="1">
        <name>pyridoxal 5'-phosphate</name>
        <dbReference type="ChEBI" id="CHEBI:597326"/>
    </cofactor>
</comment>
<evidence type="ECO:0000256" key="1">
    <source>
        <dbReference type="ARBA" id="ARBA00001933"/>
    </source>
</evidence>
<comment type="similarity">
    <text evidence="3">Belongs to the cysteine synthase/cystathionine beta-synthase family.</text>
</comment>
<dbReference type="UniPathway" id="UPA00136">
    <property type="reaction ID" value="UER00201"/>
</dbReference>
<dbReference type="EC" id="4.2.1.22" evidence="4 10"/>
<evidence type="ECO:0000256" key="6">
    <source>
        <dbReference type="ARBA" id="ARBA00023122"/>
    </source>
</evidence>
<feature type="domain" description="CBS" evidence="12">
    <location>
        <begin position="338"/>
        <end position="400"/>
    </location>
</feature>
<dbReference type="OrthoDB" id="9805733at2"/>
<sequence length="457" mass="48388">MKYAENIVDLVGNTPLVKLNRVTQGVTEATVLVKLEYLNPGGSVKDRIASRMIDAAERDGLLKPGGTIVEPTSGNTGVGLALVAQERGYDCIFVVPDKFGEEKRNVLTAYGAEVVVTPTSVAPDSPESYYSVSDRIVRETPGAFKPNQFANPNGPRAHYETTGPEIWRDTEGKVTHFVAGIGTGGTITGTGRYLRDVSEDRVRIVGADPDGSVYSGGTGRPYFVEGVGEDMWPDTYDPAVPHEVLAISDADAFAMTRRLAREEGLLVGGSSGMAVVAALQAAARPDVTADDVFVVLLPDGGRGYLNKIFNDKWMRAYGFGNAPSGHTVADLLAVKSDRTAPLVYVHPQDSVREAIDLMTETGVSQVLVLSAEPPVVIGEVRGSLNEETLLELVFSGGVKLTDDVATVVGPPLPLIGVTEPVAAARAAFAEHPAMLVTDGGKALGVVTRADLLTYLSH</sequence>
<dbReference type="GO" id="GO:0006535">
    <property type="term" value="P:cysteine biosynthetic process from serine"/>
    <property type="evidence" value="ECO:0007669"/>
    <property type="project" value="InterPro"/>
</dbReference>
<dbReference type="EMBL" id="CP035491">
    <property type="protein sequence ID" value="QAY72100.1"/>
    <property type="molecule type" value="Genomic_DNA"/>
</dbReference>
<dbReference type="InterPro" id="IPR036052">
    <property type="entry name" value="TrpB-like_PALP_sf"/>
</dbReference>
<dbReference type="FunFam" id="3.40.50.1100:FF:000118">
    <property type="entry name" value="Related to CYS4-cystathionine beta-synthase"/>
    <property type="match status" value="1"/>
</dbReference>
<evidence type="ECO:0000256" key="4">
    <source>
        <dbReference type="ARBA" id="ARBA00012041"/>
    </source>
</evidence>
<evidence type="ECO:0000256" key="9">
    <source>
        <dbReference type="ARBA" id="ARBA00047490"/>
    </source>
</evidence>
<name>A0A4P6F7P6_9MICO</name>
<dbReference type="PROSITE" id="PS00901">
    <property type="entry name" value="CYS_SYNTHASE"/>
    <property type="match status" value="1"/>
</dbReference>
<accession>A0A4P6F7P6</accession>
<dbReference type="InterPro" id="IPR050214">
    <property type="entry name" value="Cys_Synth/Cystath_Beta-Synth"/>
</dbReference>
<dbReference type="InterPro" id="IPR005857">
    <property type="entry name" value="Cysta_beta_synth"/>
</dbReference>
<dbReference type="RefSeq" id="WP_129187978.1">
    <property type="nucleotide sequence ID" value="NZ_CP035491.1"/>
</dbReference>
<dbReference type="InterPro" id="IPR000644">
    <property type="entry name" value="CBS_dom"/>
</dbReference>
<dbReference type="Gene3D" id="3.10.580.10">
    <property type="entry name" value="CBS-domain"/>
    <property type="match status" value="1"/>
</dbReference>
<dbReference type="InterPro" id="IPR001926">
    <property type="entry name" value="TrpB-like_PALP"/>
</dbReference>
<keyword evidence="6 11" id="KW-0129">CBS domain</keyword>
<dbReference type="KEGG" id="agf:ET445_00885"/>
<evidence type="ECO:0000256" key="8">
    <source>
        <dbReference type="ARBA" id="ARBA00026192"/>
    </source>
</evidence>
<dbReference type="SUPFAM" id="SSF54631">
    <property type="entry name" value="CBS-domain pair"/>
    <property type="match status" value="1"/>
</dbReference>
<evidence type="ECO:0000256" key="11">
    <source>
        <dbReference type="PROSITE-ProRule" id="PRU00703"/>
    </source>
</evidence>
<dbReference type="PROSITE" id="PS51371">
    <property type="entry name" value="CBS"/>
    <property type="match status" value="1"/>
</dbReference>
<dbReference type="AlphaFoldDB" id="A0A4P6F7P6"/>
<evidence type="ECO:0000259" key="12">
    <source>
        <dbReference type="PROSITE" id="PS51371"/>
    </source>
</evidence>
<dbReference type="Pfam" id="PF00291">
    <property type="entry name" value="PALP"/>
    <property type="match status" value="1"/>
</dbReference>
<dbReference type="FunFam" id="3.40.50.1100:FF:000003">
    <property type="entry name" value="Cystathionine beta-synthase"/>
    <property type="match status" value="1"/>
</dbReference>
<dbReference type="SUPFAM" id="SSF53686">
    <property type="entry name" value="Tryptophan synthase beta subunit-like PLP-dependent enzymes"/>
    <property type="match status" value="1"/>
</dbReference>
<protein>
    <recommendedName>
        <fullName evidence="8 10">Cystathionine beta-synthase</fullName>
        <ecNumber evidence="4 10">4.2.1.22</ecNumber>
    </recommendedName>
</protein>
<comment type="pathway">
    <text evidence="2">Amino-acid biosynthesis; L-cysteine biosynthesis; L-cysteine from L-homocysteine and L-serine: step 1/2.</text>
</comment>
<dbReference type="GO" id="GO:0005737">
    <property type="term" value="C:cytoplasm"/>
    <property type="evidence" value="ECO:0007669"/>
    <property type="project" value="InterPro"/>
</dbReference>
<keyword evidence="14" id="KW-1185">Reference proteome</keyword>
<comment type="catalytic activity">
    <reaction evidence="9">
        <text>L-homocysteine + L-serine = L,L-cystathionine + H2O</text>
        <dbReference type="Rhea" id="RHEA:10112"/>
        <dbReference type="ChEBI" id="CHEBI:15377"/>
        <dbReference type="ChEBI" id="CHEBI:33384"/>
        <dbReference type="ChEBI" id="CHEBI:58161"/>
        <dbReference type="ChEBI" id="CHEBI:58199"/>
        <dbReference type="EC" id="4.2.1.22"/>
    </reaction>
</comment>
<dbReference type="GO" id="GO:0016765">
    <property type="term" value="F:transferase activity, transferring alkyl or aryl (other than methyl) groups"/>
    <property type="evidence" value="ECO:0007669"/>
    <property type="project" value="UniProtKB-ARBA"/>
</dbReference>
<reference evidence="13 14" key="1">
    <citation type="submission" date="2019-01" db="EMBL/GenBank/DDBJ databases">
        <title>Genome sequencing of strain FW100M-8.</title>
        <authorList>
            <person name="Heo J."/>
            <person name="Kim S.-J."/>
            <person name="Kim J.-S."/>
            <person name="Hong S.-B."/>
            <person name="Kwon S.-W."/>
        </authorList>
    </citation>
    <scope>NUCLEOTIDE SEQUENCE [LARGE SCALE GENOMIC DNA]</scope>
    <source>
        <strain evidence="13 14">FW100M-8</strain>
    </source>
</reference>